<organism evidence="1 2">
    <name type="scientific">Staurois parvus</name>
    <dbReference type="NCBI Taxonomy" id="386267"/>
    <lineage>
        <taxon>Eukaryota</taxon>
        <taxon>Metazoa</taxon>
        <taxon>Chordata</taxon>
        <taxon>Craniata</taxon>
        <taxon>Vertebrata</taxon>
        <taxon>Euteleostomi</taxon>
        <taxon>Amphibia</taxon>
        <taxon>Batrachia</taxon>
        <taxon>Anura</taxon>
        <taxon>Neobatrachia</taxon>
        <taxon>Ranoidea</taxon>
        <taxon>Ranidae</taxon>
        <taxon>Staurois</taxon>
    </lineage>
</organism>
<protein>
    <submittedName>
        <fullName evidence="1">Uncharacterized protein</fullName>
    </submittedName>
</protein>
<keyword evidence="2" id="KW-1185">Reference proteome</keyword>
<comment type="caution">
    <text evidence="1">The sequence shown here is derived from an EMBL/GenBank/DDBJ whole genome shotgun (WGS) entry which is preliminary data.</text>
</comment>
<name>A0ABN9D080_9NEOB</name>
<evidence type="ECO:0000313" key="2">
    <source>
        <dbReference type="Proteomes" id="UP001162483"/>
    </source>
</evidence>
<dbReference type="Proteomes" id="UP001162483">
    <property type="component" value="Unassembled WGS sequence"/>
</dbReference>
<accession>A0ABN9D080</accession>
<proteinExistence type="predicted"/>
<evidence type="ECO:0000313" key="1">
    <source>
        <dbReference type="EMBL" id="CAI9565904.1"/>
    </source>
</evidence>
<sequence length="49" mass="5556">MKVHCYELIKQSPNIQIFPMTSSQGRTENSWGNRGSWGPCVLAHTHKSL</sequence>
<reference evidence="1" key="1">
    <citation type="submission" date="2023-05" db="EMBL/GenBank/DDBJ databases">
        <authorList>
            <person name="Stuckert A."/>
        </authorList>
    </citation>
    <scope>NUCLEOTIDE SEQUENCE</scope>
</reference>
<gene>
    <name evidence="1" type="ORF">SPARVUS_LOCUS6236824</name>
</gene>
<dbReference type="EMBL" id="CATNWA010013892">
    <property type="protein sequence ID" value="CAI9565904.1"/>
    <property type="molecule type" value="Genomic_DNA"/>
</dbReference>